<gene>
    <name evidence="1" type="ordered locus">Daes_0850</name>
</gene>
<dbReference type="SUPFAM" id="SSF51695">
    <property type="entry name" value="PLC-like phosphodiesterases"/>
    <property type="match status" value="1"/>
</dbReference>
<dbReference type="Proteomes" id="UP000002191">
    <property type="component" value="Chromosome"/>
</dbReference>
<dbReference type="Gene3D" id="3.20.20.190">
    <property type="entry name" value="Phosphatidylinositol (PI) phosphodiesterase"/>
    <property type="match status" value="1"/>
</dbReference>
<dbReference type="InterPro" id="IPR017946">
    <property type="entry name" value="PLC-like_Pdiesterase_TIM-brl"/>
</dbReference>
<protein>
    <recommendedName>
        <fullName evidence="3">Phosphatidylinositol diacylglycerol-lyase</fullName>
    </recommendedName>
</protein>
<dbReference type="KEGG" id="das:Daes_0850"/>
<proteinExistence type="predicted"/>
<dbReference type="InterPro" id="IPR051057">
    <property type="entry name" value="PI-PLC_domain"/>
</dbReference>
<dbReference type="PANTHER" id="PTHR13593:SF113">
    <property type="entry name" value="SI:DKEY-266F7.9"/>
    <property type="match status" value="1"/>
</dbReference>
<evidence type="ECO:0008006" key="3">
    <source>
        <dbReference type="Google" id="ProtNLM"/>
    </source>
</evidence>
<keyword evidence="2" id="KW-1185">Reference proteome</keyword>
<dbReference type="CDD" id="cd08557">
    <property type="entry name" value="PI-PLCc_bacteria_like"/>
    <property type="match status" value="1"/>
</dbReference>
<dbReference type="HOGENOM" id="CLU_914391_0_0_7"/>
<dbReference type="STRING" id="643562.Daes_0850"/>
<accession>E6VRD8</accession>
<dbReference type="GO" id="GO:0008081">
    <property type="term" value="F:phosphoric diester hydrolase activity"/>
    <property type="evidence" value="ECO:0007669"/>
    <property type="project" value="InterPro"/>
</dbReference>
<reference evidence="2" key="1">
    <citation type="submission" date="2010-12" db="EMBL/GenBank/DDBJ databases">
        <title>Complete sequence of Desulfovibrio aespoeensis Aspo-2.</title>
        <authorList>
            <consortium name="US DOE Joint Genome Institute"/>
            <person name="Lucas S."/>
            <person name="Copeland A."/>
            <person name="Lapidus A."/>
            <person name="Cheng J.-F."/>
            <person name="Goodwin L."/>
            <person name="Pitluck S."/>
            <person name="Chertkov O."/>
            <person name="Misra M."/>
            <person name="Detter J.C."/>
            <person name="Han C."/>
            <person name="Tapia R."/>
            <person name="Land M."/>
            <person name="Hauser L."/>
            <person name="Kyrpides N."/>
            <person name="Ivanova N."/>
            <person name="Ovchinnikova G."/>
            <person name="Pedersen K."/>
            <person name="Jagevall S."/>
            <person name="Hazen T."/>
            <person name="Woyke T."/>
        </authorList>
    </citation>
    <scope>NUCLEOTIDE SEQUENCE [LARGE SCALE GENOMIC DNA]</scope>
    <source>
        <strain evidence="2">ATCC 700646 / DSM 10631 / Aspo-2</strain>
    </source>
</reference>
<sequence length="304" mass="34483">MCTHSSSGKLYQVSTTLSDTGRFFEKLLPQIRNLPLKQMVFAGSHNSGLYHMNIPFIDPLSATQEIGIYEQLLRGVRYFDLRVGTDRHIIRHGCLEGPLMGEIFADFQQFFDEGHKELVIINLEREDGENKCDIKEILDYIGAYALRRSEVGQQCGAQRLADIQMEMLIGDTGHIILIANDEQECDHAWKTADLRIRNTWAGDMDEGAMIRHMYEELDAFDDSRGELLLFAWFPSTGTGFGNSKGANARLIETITTRPFKNQRGKFPNIIQCDYVEYARVGMLCEHLIRQVNGIPHEMAVSSAS</sequence>
<evidence type="ECO:0000313" key="1">
    <source>
        <dbReference type="EMBL" id="ADU61867.1"/>
    </source>
</evidence>
<dbReference type="GO" id="GO:0006629">
    <property type="term" value="P:lipid metabolic process"/>
    <property type="evidence" value="ECO:0007669"/>
    <property type="project" value="InterPro"/>
</dbReference>
<dbReference type="AlphaFoldDB" id="E6VRD8"/>
<reference evidence="1 2" key="2">
    <citation type="journal article" date="2014" name="Genome Announc.">
        <title>Complete Genome Sequence of the Subsurface, Mesophilic Sulfate-Reducing Bacterium Desulfovibrio aespoeensis Aspo-2.</title>
        <authorList>
            <person name="Pedersen K."/>
            <person name="Bengtsson A."/>
            <person name="Edlund J."/>
            <person name="Rabe L."/>
            <person name="Hazen T."/>
            <person name="Chakraborty R."/>
            <person name="Goodwin L."/>
            <person name="Shapiro N."/>
        </authorList>
    </citation>
    <scope>NUCLEOTIDE SEQUENCE [LARGE SCALE GENOMIC DNA]</scope>
    <source>
        <strain evidence="2">ATCC 700646 / DSM 10631 / Aspo-2</strain>
    </source>
</reference>
<dbReference type="eggNOG" id="COG3209">
    <property type="taxonomic scope" value="Bacteria"/>
</dbReference>
<dbReference type="PROSITE" id="PS50007">
    <property type="entry name" value="PIPLC_X_DOMAIN"/>
    <property type="match status" value="1"/>
</dbReference>
<dbReference type="EMBL" id="CP002431">
    <property type="protein sequence ID" value="ADU61867.1"/>
    <property type="molecule type" value="Genomic_DNA"/>
</dbReference>
<dbReference type="PANTHER" id="PTHR13593">
    <property type="match status" value="1"/>
</dbReference>
<organism evidence="1 2">
    <name type="scientific">Pseudodesulfovibrio aespoeensis (strain ATCC 700646 / DSM 10631 / Aspo-2)</name>
    <name type="common">Desulfovibrio aespoeensis</name>
    <dbReference type="NCBI Taxonomy" id="643562"/>
    <lineage>
        <taxon>Bacteria</taxon>
        <taxon>Pseudomonadati</taxon>
        <taxon>Thermodesulfobacteriota</taxon>
        <taxon>Desulfovibrionia</taxon>
        <taxon>Desulfovibrionales</taxon>
        <taxon>Desulfovibrionaceae</taxon>
    </lineage>
</organism>
<evidence type="ECO:0000313" key="2">
    <source>
        <dbReference type="Proteomes" id="UP000002191"/>
    </source>
</evidence>
<name>E6VRD8_PSEA9</name>